<evidence type="ECO:0000313" key="1">
    <source>
        <dbReference type="EMBL" id="EAQ81643.1"/>
    </source>
</evidence>
<dbReference type="InterPro" id="IPR002736">
    <property type="entry name" value="CitG"/>
</dbReference>
<dbReference type="GO" id="GO:0005524">
    <property type="term" value="F:ATP binding"/>
    <property type="evidence" value="ECO:0007669"/>
    <property type="project" value="InterPro"/>
</dbReference>
<dbReference type="RefSeq" id="WP_002653634.1">
    <property type="nucleotide sequence ID" value="NZ_CH672376.1"/>
</dbReference>
<name>A3ZPG5_9BACT</name>
<dbReference type="EMBL" id="AANZ01000004">
    <property type="protein sequence ID" value="EAQ81643.1"/>
    <property type="molecule type" value="Genomic_DNA"/>
</dbReference>
<proteinExistence type="predicted"/>
<evidence type="ECO:0000313" key="2">
    <source>
        <dbReference type="Proteomes" id="UP000004358"/>
    </source>
</evidence>
<accession>A3ZPG5</accession>
<dbReference type="STRING" id="314230.DSM3645_28717"/>
<comment type="caution">
    <text evidence="1">The sequence shown here is derived from an EMBL/GenBank/DDBJ whole genome shotgun (WGS) entry which is preliminary data.</text>
</comment>
<dbReference type="Proteomes" id="UP000004358">
    <property type="component" value="Unassembled WGS sequence"/>
</dbReference>
<dbReference type="PANTHER" id="PTHR42280">
    <property type="entry name" value="CITG FAMILY PROTEIN"/>
    <property type="match status" value="1"/>
</dbReference>
<organism evidence="1 2">
    <name type="scientific">Blastopirellula marina DSM 3645</name>
    <dbReference type="NCBI Taxonomy" id="314230"/>
    <lineage>
        <taxon>Bacteria</taxon>
        <taxon>Pseudomonadati</taxon>
        <taxon>Planctomycetota</taxon>
        <taxon>Planctomycetia</taxon>
        <taxon>Pirellulales</taxon>
        <taxon>Pirellulaceae</taxon>
        <taxon>Blastopirellula</taxon>
    </lineage>
</organism>
<protein>
    <submittedName>
        <fullName evidence="1">Uncharacterized protein</fullName>
    </submittedName>
</protein>
<dbReference type="AlphaFoldDB" id="A3ZPG5"/>
<dbReference type="Gene3D" id="1.10.4200.10">
    <property type="entry name" value="Triphosphoribosyl-dephospho-CoA protein"/>
    <property type="match status" value="1"/>
</dbReference>
<dbReference type="eggNOG" id="COG1767">
    <property type="taxonomic scope" value="Bacteria"/>
</dbReference>
<dbReference type="GO" id="GO:0046917">
    <property type="term" value="F:triphosphoribosyl-dephospho-CoA synthase activity"/>
    <property type="evidence" value="ECO:0007669"/>
    <property type="project" value="InterPro"/>
</dbReference>
<gene>
    <name evidence="1" type="ORF">DSM3645_28717</name>
</gene>
<dbReference type="HOGENOM" id="CLU_063627_1_0_0"/>
<dbReference type="OrthoDB" id="8525901at2"/>
<dbReference type="Pfam" id="PF01874">
    <property type="entry name" value="CitG"/>
    <property type="match status" value="1"/>
</dbReference>
<dbReference type="PANTHER" id="PTHR42280:SF1">
    <property type="entry name" value="CITG FAMILY PROTEIN"/>
    <property type="match status" value="1"/>
</dbReference>
<reference evidence="1 2" key="1">
    <citation type="submission" date="2006-02" db="EMBL/GenBank/DDBJ databases">
        <authorList>
            <person name="Amann R."/>
            <person name="Ferriera S."/>
            <person name="Johnson J."/>
            <person name="Kravitz S."/>
            <person name="Halpern A."/>
            <person name="Remington K."/>
            <person name="Beeson K."/>
            <person name="Tran B."/>
            <person name="Rogers Y.-H."/>
            <person name="Friedman R."/>
            <person name="Venter J.C."/>
        </authorList>
    </citation>
    <scope>NUCLEOTIDE SEQUENCE [LARGE SCALE GENOMIC DNA]</scope>
    <source>
        <strain evidence="1 2">DSM 3645</strain>
    </source>
</reference>
<sequence>MNDNHCSDGRWSQLTIGQMATLACLLEVNAPKPGNVHRGADFSNLGLNDFAASAVAIGPAFDVAAQSRIGRTILAAVRATRCVVDTNTNLGLLLLLAPLAVTPVRELNPRGVSQRLADLNEDDAADVYRAIALAKPGGMGQVDEMDAFGPAPADLLDAMRAAAKRDLIARQYVNGCEQVFAAVDYLLDASAAHLPLADRIVHAHVRQMAEHPDSLIQRKCGDEIALKSSLLARRVLDAGAPISEEYFHELRNLDFWLRADDHRRNPGTSADIIGGAIFVALRQRKVTLPLRSAPTFSAESSS</sequence>